<sequence length="91" mass="10290">MVMKLAQFLGHLFFDAKETSVVVDGILILCIFKNLSNLEVTKTGKLALGVEYRAYFRHSEVGDAKNHLIPSMIEKLDQVTEEKLQGYGLKF</sequence>
<dbReference type="EMBL" id="JABFAB010000013">
    <property type="protein sequence ID" value="MBA0667735.1"/>
    <property type="molecule type" value="Genomic_DNA"/>
</dbReference>
<dbReference type="Pfam" id="PF00685">
    <property type="entry name" value="Sulfotransfer_1"/>
    <property type="match status" value="1"/>
</dbReference>
<dbReference type="InterPro" id="IPR027417">
    <property type="entry name" value="P-loop_NTPase"/>
</dbReference>
<dbReference type="AlphaFoldDB" id="A0A7J8VY84"/>
<evidence type="ECO:0000313" key="5">
    <source>
        <dbReference type="EMBL" id="MBA0667735.1"/>
    </source>
</evidence>
<dbReference type="EC" id="2.8.2.-" evidence="3"/>
<comment type="caution">
    <text evidence="5">The sequence shown here is derived from an EMBL/GenBank/DDBJ whole genome shotgun (WGS) entry which is preliminary data.</text>
</comment>
<comment type="similarity">
    <text evidence="1 3">Belongs to the sulfotransferase 1 family.</text>
</comment>
<dbReference type="SUPFAM" id="SSF52540">
    <property type="entry name" value="P-loop containing nucleoside triphosphate hydrolases"/>
    <property type="match status" value="1"/>
</dbReference>
<organism evidence="5 6">
    <name type="scientific">Gossypium klotzschianum</name>
    <dbReference type="NCBI Taxonomy" id="34286"/>
    <lineage>
        <taxon>Eukaryota</taxon>
        <taxon>Viridiplantae</taxon>
        <taxon>Streptophyta</taxon>
        <taxon>Embryophyta</taxon>
        <taxon>Tracheophyta</taxon>
        <taxon>Spermatophyta</taxon>
        <taxon>Magnoliopsida</taxon>
        <taxon>eudicotyledons</taxon>
        <taxon>Gunneridae</taxon>
        <taxon>Pentapetalae</taxon>
        <taxon>rosids</taxon>
        <taxon>malvids</taxon>
        <taxon>Malvales</taxon>
        <taxon>Malvaceae</taxon>
        <taxon>Malvoideae</taxon>
        <taxon>Gossypium</taxon>
    </lineage>
</organism>
<reference evidence="5 6" key="1">
    <citation type="journal article" date="2019" name="Genome Biol. Evol.">
        <title>Insights into the evolution of the New World diploid cottons (Gossypium, subgenus Houzingenia) based on genome sequencing.</title>
        <authorList>
            <person name="Grover C.E."/>
            <person name="Arick M.A. 2nd"/>
            <person name="Thrash A."/>
            <person name="Conover J.L."/>
            <person name="Sanders W.S."/>
            <person name="Peterson D.G."/>
            <person name="Frelichowski J.E."/>
            <person name="Scheffler J.A."/>
            <person name="Scheffler B.E."/>
            <person name="Wendel J.F."/>
        </authorList>
    </citation>
    <scope>NUCLEOTIDE SEQUENCE [LARGE SCALE GENOMIC DNA]</scope>
    <source>
        <strain evidence="5">57</strain>
        <tissue evidence="5">Leaf</tissue>
    </source>
</reference>
<protein>
    <recommendedName>
        <fullName evidence="3">Sulfotransferase</fullName>
        <ecNumber evidence="3">2.8.2.-</ecNumber>
    </recommendedName>
</protein>
<evidence type="ECO:0000259" key="4">
    <source>
        <dbReference type="Pfam" id="PF00685"/>
    </source>
</evidence>
<evidence type="ECO:0000256" key="2">
    <source>
        <dbReference type="ARBA" id="ARBA00022679"/>
    </source>
</evidence>
<feature type="domain" description="Sulfotransferase" evidence="4">
    <location>
        <begin position="2"/>
        <end position="88"/>
    </location>
</feature>
<dbReference type="PANTHER" id="PTHR11783">
    <property type="entry name" value="SULFOTRANSFERASE SULT"/>
    <property type="match status" value="1"/>
</dbReference>
<dbReference type="GO" id="GO:0008146">
    <property type="term" value="F:sulfotransferase activity"/>
    <property type="evidence" value="ECO:0007669"/>
    <property type="project" value="InterPro"/>
</dbReference>
<proteinExistence type="inferred from homology"/>
<dbReference type="InterPro" id="IPR000863">
    <property type="entry name" value="Sulfotransferase_dom"/>
</dbReference>
<name>A0A7J8VY84_9ROSI</name>
<dbReference type="OrthoDB" id="205623at2759"/>
<evidence type="ECO:0000256" key="1">
    <source>
        <dbReference type="ARBA" id="ARBA00005771"/>
    </source>
</evidence>
<keyword evidence="2 3" id="KW-0808">Transferase</keyword>
<accession>A0A7J8VY84</accession>
<dbReference type="Gene3D" id="3.40.50.300">
    <property type="entry name" value="P-loop containing nucleotide triphosphate hydrolases"/>
    <property type="match status" value="1"/>
</dbReference>
<keyword evidence="6" id="KW-1185">Reference proteome</keyword>
<evidence type="ECO:0000313" key="6">
    <source>
        <dbReference type="Proteomes" id="UP000593573"/>
    </source>
</evidence>
<gene>
    <name evidence="5" type="ORF">Goklo_000787</name>
</gene>
<dbReference type="Proteomes" id="UP000593573">
    <property type="component" value="Unassembled WGS sequence"/>
</dbReference>
<evidence type="ECO:0000256" key="3">
    <source>
        <dbReference type="RuleBase" id="RU361155"/>
    </source>
</evidence>